<sequence>MDQQSFVALLNEDLESEYRSIVQYTQHSVTIKGPEYQNLVEELKAHLRQELEHATTLAEQITFLGGVPSVRVPQIESVPDGAAALEQDLTLEETQLQRYRDRVAQANDLGLPDVAEALRPLLQQTQDHVMDLQNALGR</sequence>
<proteinExistence type="predicted"/>
<comment type="subunit">
    <text evidence="2">Homooligomer of 24 subunits, arranged as 12 dimers, that are packed together to form an approximately spherical molecule with a central cavity, in which large amounts of iron can be deposited.</text>
</comment>
<evidence type="ECO:0000256" key="2">
    <source>
        <dbReference type="ARBA" id="ARBA00011637"/>
    </source>
</evidence>
<dbReference type="Pfam" id="PF00210">
    <property type="entry name" value="Ferritin"/>
    <property type="match status" value="1"/>
</dbReference>
<evidence type="ECO:0000313" key="13">
    <source>
        <dbReference type="Proteomes" id="UP001596137"/>
    </source>
</evidence>
<keyword evidence="4" id="KW-0409">Iron storage</keyword>
<reference evidence="13" key="1">
    <citation type="journal article" date="2019" name="Int. J. Syst. Evol. Microbiol.">
        <title>The Global Catalogue of Microorganisms (GCM) 10K type strain sequencing project: providing services to taxonomists for standard genome sequencing and annotation.</title>
        <authorList>
            <consortium name="The Broad Institute Genomics Platform"/>
            <consortium name="The Broad Institute Genome Sequencing Center for Infectious Disease"/>
            <person name="Wu L."/>
            <person name="Ma J."/>
        </authorList>
    </citation>
    <scope>NUCLEOTIDE SEQUENCE [LARGE SCALE GENOMIC DNA]</scope>
    <source>
        <strain evidence="13">JCM 30346</strain>
    </source>
</reference>
<dbReference type="CDD" id="cd00657">
    <property type="entry name" value="Ferritin_like"/>
    <property type="match status" value="1"/>
</dbReference>
<dbReference type="Gene3D" id="1.20.1260.10">
    <property type="match status" value="1"/>
</dbReference>
<dbReference type="PANTHER" id="PTHR30295">
    <property type="entry name" value="BACTERIOFERRITIN"/>
    <property type="match status" value="1"/>
</dbReference>
<comment type="catalytic activity">
    <reaction evidence="8">
        <text>Fe(2+)(in) = Fe(2+)(out)</text>
        <dbReference type="Rhea" id="RHEA:28486"/>
        <dbReference type="ChEBI" id="CHEBI:29033"/>
    </reaction>
</comment>
<dbReference type="EMBL" id="JBHSRF010000043">
    <property type="protein sequence ID" value="MFC6084457.1"/>
    <property type="molecule type" value="Genomic_DNA"/>
</dbReference>
<keyword evidence="5" id="KW-0349">Heme</keyword>
<feature type="domain" description="Ferritin-like diiron" evidence="11">
    <location>
        <begin position="1"/>
        <end position="138"/>
    </location>
</feature>
<dbReference type="PROSITE" id="PS50905">
    <property type="entry name" value="FERRITIN_LIKE"/>
    <property type="match status" value="1"/>
</dbReference>
<dbReference type="InterPro" id="IPR009040">
    <property type="entry name" value="Ferritin-like_diiron"/>
</dbReference>
<evidence type="ECO:0000256" key="7">
    <source>
        <dbReference type="ARBA" id="ARBA00023004"/>
    </source>
</evidence>
<dbReference type="Proteomes" id="UP001596137">
    <property type="component" value="Unassembled WGS sequence"/>
</dbReference>
<comment type="caution">
    <text evidence="12">The sequence shown here is derived from an EMBL/GenBank/DDBJ whole genome shotgun (WGS) entry which is preliminary data.</text>
</comment>
<evidence type="ECO:0000256" key="4">
    <source>
        <dbReference type="ARBA" id="ARBA00022434"/>
    </source>
</evidence>
<dbReference type="InterPro" id="IPR012347">
    <property type="entry name" value="Ferritin-like"/>
</dbReference>
<evidence type="ECO:0000256" key="5">
    <source>
        <dbReference type="ARBA" id="ARBA00022617"/>
    </source>
</evidence>
<evidence type="ECO:0000256" key="3">
    <source>
        <dbReference type="ARBA" id="ARBA00013107"/>
    </source>
</evidence>
<dbReference type="InterPro" id="IPR008331">
    <property type="entry name" value="Ferritin_DPS_dom"/>
</dbReference>
<keyword evidence="13" id="KW-1185">Reference proteome</keyword>
<evidence type="ECO:0000259" key="11">
    <source>
        <dbReference type="PROSITE" id="PS50905"/>
    </source>
</evidence>
<evidence type="ECO:0000256" key="9">
    <source>
        <dbReference type="ARBA" id="ARBA00047990"/>
    </source>
</evidence>
<comment type="catalytic activity">
    <reaction evidence="9">
        <text>4 Fe(2+) + O2 + 4 H(+) = 4 Fe(3+) + 2 H2O</text>
        <dbReference type="Rhea" id="RHEA:11148"/>
        <dbReference type="ChEBI" id="CHEBI:15377"/>
        <dbReference type="ChEBI" id="CHEBI:15378"/>
        <dbReference type="ChEBI" id="CHEBI:15379"/>
        <dbReference type="ChEBI" id="CHEBI:29033"/>
        <dbReference type="ChEBI" id="CHEBI:29034"/>
        <dbReference type="EC" id="1.16.3.1"/>
    </reaction>
</comment>
<protein>
    <recommendedName>
        <fullName evidence="3">ferroxidase</fullName>
        <ecNumber evidence="3">1.16.3.1</ecNumber>
    </recommendedName>
</protein>
<dbReference type="EC" id="1.16.3.1" evidence="3"/>
<accession>A0ABW1NPL6</accession>
<dbReference type="SUPFAM" id="SSF47240">
    <property type="entry name" value="Ferritin-like"/>
    <property type="match status" value="1"/>
</dbReference>
<comment type="cofactor">
    <cofactor evidence="1">
        <name>heme b</name>
        <dbReference type="ChEBI" id="CHEBI:60344"/>
    </cofactor>
</comment>
<evidence type="ECO:0000256" key="6">
    <source>
        <dbReference type="ARBA" id="ARBA00022723"/>
    </source>
</evidence>
<organism evidence="12 13">
    <name type="scientific">Sphaerisporangium aureirubrum</name>
    <dbReference type="NCBI Taxonomy" id="1544736"/>
    <lineage>
        <taxon>Bacteria</taxon>
        <taxon>Bacillati</taxon>
        <taxon>Actinomycetota</taxon>
        <taxon>Actinomycetes</taxon>
        <taxon>Streptosporangiales</taxon>
        <taxon>Streptosporangiaceae</taxon>
        <taxon>Sphaerisporangium</taxon>
    </lineage>
</organism>
<evidence type="ECO:0000256" key="10">
    <source>
        <dbReference type="SAM" id="Coils"/>
    </source>
</evidence>
<keyword evidence="7" id="KW-0408">Iron</keyword>
<feature type="coiled-coil region" evidence="10">
    <location>
        <begin position="82"/>
        <end position="109"/>
    </location>
</feature>
<dbReference type="InterPro" id="IPR002024">
    <property type="entry name" value="Bacterioferritin"/>
</dbReference>
<evidence type="ECO:0000256" key="8">
    <source>
        <dbReference type="ARBA" id="ARBA00036243"/>
    </source>
</evidence>
<dbReference type="RefSeq" id="WP_380757539.1">
    <property type="nucleotide sequence ID" value="NZ_JBHSRF010000043.1"/>
</dbReference>
<gene>
    <name evidence="12" type="ORF">ACFP1K_25090</name>
</gene>
<keyword evidence="10" id="KW-0175">Coiled coil</keyword>
<dbReference type="PRINTS" id="PR00601">
    <property type="entry name" value="BACFERRITIN"/>
</dbReference>
<keyword evidence="6" id="KW-0479">Metal-binding</keyword>
<dbReference type="PANTHER" id="PTHR30295:SF0">
    <property type="entry name" value="BACTERIOFERRITIN"/>
    <property type="match status" value="1"/>
</dbReference>
<dbReference type="InterPro" id="IPR009078">
    <property type="entry name" value="Ferritin-like_SF"/>
</dbReference>
<name>A0ABW1NPL6_9ACTN</name>
<evidence type="ECO:0000313" key="12">
    <source>
        <dbReference type="EMBL" id="MFC6084457.1"/>
    </source>
</evidence>
<evidence type="ECO:0000256" key="1">
    <source>
        <dbReference type="ARBA" id="ARBA00001970"/>
    </source>
</evidence>